<dbReference type="Pfam" id="PF01938">
    <property type="entry name" value="TRAM"/>
    <property type="match status" value="1"/>
</dbReference>
<dbReference type="STRING" id="229920.ADM99_09375"/>
<feature type="transmembrane region" description="Helical" evidence="5">
    <location>
        <begin position="16"/>
        <end position="35"/>
    </location>
</feature>
<dbReference type="PANTHER" id="PTHR11603">
    <property type="entry name" value="AAA FAMILY ATPASE"/>
    <property type="match status" value="1"/>
</dbReference>
<keyword evidence="5" id="KW-1133">Transmembrane helix</keyword>
<dbReference type="InterPro" id="IPR002716">
    <property type="entry name" value="PIN_dom"/>
</dbReference>
<organism evidence="7 8">
    <name type="scientific">Leptolinea tardivitalis</name>
    <dbReference type="NCBI Taxonomy" id="229920"/>
    <lineage>
        <taxon>Bacteria</taxon>
        <taxon>Bacillati</taxon>
        <taxon>Chloroflexota</taxon>
        <taxon>Anaerolineae</taxon>
        <taxon>Anaerolineales</taxon>
        <taxon>Anaerolineaceae</taxon>
        <taxon>Leptolinea</taxon>
    </lineage>
</organism>
<evidence type="ECO:0000313" key="7">
    <source>
        <dbReference type="EMBL" id="KPL71945.1"/>
    </source>
</evidence>
<dbReference type="InterPro" id="IPR002792">
    <property type="entry name" value="TRAM_dom"/>
</dbReference>
<comment type="caution">
    <text evidence="7">The sequence shown here is derived from an EMBL/GenBank/DDBJ whole genome shotgun (WGS) entry which is preliminary data.</text>
</comment>
<feature type="transmembrane region" description="Helical" evidence="5">
    <location>
        <begin position="55"/>
        <end position="74"/>
    </location>
</feature>
<dbReference type="AlphaFoldDB" id="A0A0P6XB89"/>
<dbReference type="Gene3D" id="3.40.50.1010">
    <property type="entry name" value="5'-nuclease"/>
    <property type="match status" value="1"/>
</dbReference>
<dbReference type="GO" id="GO:0004518">
    <property type="term" value="F:nuclease activity"/>
    <property type="evidence" value="ECO:0007669"/>
    <property type="project" value="UniProtKB-KW"/>
</dbReference>
<dbReference type="PANTHER" id="PTHR11603:SF147">
    <property type="entry name" value="MEMBRANE PROTEIN"/>
    <property type="match status" value="1"/>
</dbReference>
<keyword evidence="3" id="KW-0378">Hydrolase</keyword>
<keyword evidence="4" id="KW-0460">Magnesium</keyword>
<keyword evidence="2" id="KW-0540">Nuclease</keyword>
<evidence type="ECO:0000256" key="1">
    <source>
        <dbReference type="ARBA" id="ARBA00001946"/>
    </source>
</evidence>
<evidence type="ECO:0000256" key="3">
    <source>
        <dbReference type="ARBA" id="ARBA00022801"/>
    </source>
</evidence>
<gene>
    <name evidence="7" type="ORF">ADM99_09375</name>
</gene>
<dbReference type="Pfam" id="PF01850">
    <property type="entry name" value="PIN"/>
    <property type="match status" value="1"/>
</dbReference>
<keyword evidence="5" id="KW-0472">Membrane</keyword>
<evidence type="ECO:0000259" key="6">
    <source>
        <dbReference type="PROSITE" id="PS50926"/>
    </source>
</evidence>
<dbReference type="PATRIC" id="fig|229920.5.peg.1784"/>
<dbReference type="Proteomes" id="UP000050430">
    <property type="component" value="Unassembled WGS sequence"/>
</dbReference>
<dbReference type="SMART" id="SM00670">
    <property type="entry name" value="PINc"/>
    <property type="match status" value="1"/>
</dbReference>
<dbReference type="PROSITE" id="PS50926">
    <property type="entry name" value="TRAM"/>
    <property type="match status" value="1"/>
</dbReference>
<name>A0A0P6XB89_9CHLR</name>
<sequence length="340" mass="37109">MAAPVSGMQALNTEQYTFTFGLVGALAGLVLTPYLTTRPIRDVKSLLGRLSPQQLFAGLAGLVCGLLIAALSSFPLSMLPKPLGEVLPFIGVLVFSYLGISVFVMRQNDLYSVLHGVFPRGNSEHTSDTGGSGWAESRTILLDTSVIIDGRIADIARTGFLPGSLLIPRFVLNELQYIADSADSMRRQRGRRGMEVLSQLQKEPTIPVRISDIDVEGIREVDDKLITLARQLRCPILTNDYNLNRVAELQGVTILNVNELANAVKSVLLPGEILNIRVIQEGKEAGQGVGYMDDGTMVVIENGQRCLNQQLNVIVTKVLQTAAGRMIFARPEDRLYSSQE</sequence>
<reference evidence="7 8" key="1">
    <citation type="submission" date="2015-07" db="EMBL/GenBank/DDBJ databases">
        <title>Genome sequence of Leptolinea tardivitalis DSM 16556.</title>
        <authorList>
            <person name="Hemp J."/>
            <person name="Ward L.M."/>
            <person name="Pace L.A."/>
            <person name="Fischer W.W."/>
        </authorList>
    </citation>
    <scope>NUCLEOTIDE SEQUENCE [LARGE SCALE GENOMIC DNA]</scope>
    <source>
        <strain evidence="7 8">YMTK-2</strain>
    </source>
</reference>
<evidence type="ECO:0000256" key="5">
    <source>
        <dbReference type="SAM" id="Phobius"/>
    </source>
</evidence>
<accession>A0A0P6XB89</accession>
<dbReference type="InterPro" id="IPR052041">
    <property type="entry name" value="Nucleic_acid_metab_PIN/TRAM"/>
</dbReference>
<dbReference type="GO" id="GO:0016787">
    <property type="term" value="F:hydrolase activity"/>
    <property type="evidence" value="ECO:0007669"/>
    <property type="project" value="UniProtKB-KW"/>
</dbReference>
<evidence type="ECO:0000313" key="8">
    <source>
        <dbReference type="Proteomes" id="UP000050430"/>
    </source>
</evidence>
<keyword evidence="8" id="KW-1185">Reference proteome</keyword>
<proteinExistence type="predicted"/>
<keyword evidence="5" id="KW-0812">Transmembrane</keyword>
<dbReference type="SUPFAM" id="SSF88723">
    <property type="entry name" value="PIN domain-like"/>
    <property type="match status" value="1"/>
</dbReference>
<dbReference type="CDD" id="cd09877">
    <property type="entry name" value="PIN_YacL-like"/>
    <property type="match status" value="1"/>
</dbReference>
<feature type="domain" description="TRAM" evidence="6">
    <location>
        <begin position="267"/>
        <end position="328"/>
    </location>
</feature>
<dbReference type="InterPro" id="IPR029060">
    <property type="entry name" value="PIN-like_dom_sf"/>
</dbReference>
<protein>
    <submittedName>
        <fullName evidence="7">Twitching motility protein PilT</fullName>
    </submittedName>
</protein>
<comment type="cofactor">
    <cofactor evidence="1">
        <name>Mg(2+)</name>
        <dbReference type="ChEBI" id="CHEBI:18420"/>
    </cofactor>
</comment>
<evidence type="ECO:0000256" key="4">
    <source>
        <dbReference type="ARBA" id="ARBA00022842"/>
    </source>
</evidence>
<evidence type="ECO:0000256" key="2">
    <source>
        <dbReference type="ARBA" id="ARBA00022722"/>
    </source>
</evidence>
<dbReference type="EMBL" id="LGCK01000010">
    <property type="protein sequence ID" value="KPL71945.1"/>
    <property type="molecule type" value="Genomic_DNA"/>
</dbReference>
<feature type="transmembrane region" description="Helical" evidence="5">
    <location>
        <begin position="86"/>
        <end position="105"/>
    </location>
</feature>